<dbReference type="Gene3D" id="3.40.1190.20">
    <property type="match status" value="1"/>
</dbReference>
<evidence type="ECO:0000259" key="3">
    <source>
        <dbReference type="Pfam" id="PF00294"/>
    </source>
</evidence>
<proteinExistence type="predicted"/>
<protein>
    <recommendedName>
        <fullName evidence="3">Carbohydrate kinase PfkB domain-containing protein</fullName>
    </recommendedName>
</protein>
<sequence>MAASGRGKLLVRGSINIDGKGANQAVSAAKAGADVDFAGSIGEDGTWLRQTLENYGVGVSLLHTDAQLSTGRAIIQLSTSTADNSIVLNKGANFSLAAPPLSPPQLSEYTHLLLQNEISLDETKRVLRDAHAAGLTTLLNPSPMLTREELAAFEWDQLDWLVINEGEGEDLLLALADGAEAGKGDAKALLGALRATVLRGLTGIIMTRGAEGVVASLRAGEVVEVGPGKVVGEVKDTTGAGDCFTGFFATLLSTLPRDEALSPATLSSVLSIACQAAAMCVEKHGAMESVPTLKDVKERMGVQWGNGRPWQSLLA</sequence>
<name>A0AAV5GWV6_9BASI</name>
<dbReference type="EMBL" id="BQKY01000017">
    <property type="protein sequence ID" value="GJN94450.1"/>
    <property type="molecule type" value="Genomic_DNA"/>
</dbReference>
<dbReference type="Pfam" id="PF00294">
    <property type="entry name" value="PfkB"/>
    <property type="match status" value="1"/>
</dbReference>
<gene>
    <name evidence="4" type="ORF">Rhopal_007530-T1</name>
</gene>
<dbReference type="AlphaFoldDB" id="A0AAV5GWV6"/>
<feature type="domain" description="Carbohydrate kinase PfkB" evidence="3">
    <location>
        <begin position="19"/>
        <end position="292"/>
    </location>
</feature>
<evidence type="ECO:0000313" key="5">
    <source>
        <dbReference type="Proteomes" id="UP001342314"/>
    </source>
</evidence>
<keyword evidence="5" id="KW-1185">Reference proteome</keyword>
<keyword evidence="1" id="KW-0808">Transferase</keyword>
<evidence type="ECO:0000313" key="4">
    <source>
        <dbReference type="EMBL" id="GJN94450.1"/>
    </source>
</evidence>
<dbReference type="Proteomes" id="UP001342314">
    <property type="component" value="Unassembled WGS sequence"/>
</dbReference>
<dbReference type="PRINTS" id="PR00990">
    <property type="entry name" value="RIBOKINASE"/>
</dbReference>
<dbReference type="PANTHER" id="PTHR10584">
    <property type="entry name" value="SUGAR KINASE"/>
    <property type="match status" value="1"/>
</dbReference>
<keyword evidence="2" id="KW-0418">Kinase</keyword>
<organism evidence="4 5">
    <name type="scientific">Rhodotorula paludigena</name>
    <dbReference type="NCBI Taxonomy" id="86838"/>
    <lineage>
        <taxon>Eukaryota</taxon>
        <taxon>Fungi</taxon>
        <taxon>Dikarya</taxon>
        <taxon>Basidiomycota</taxon>
        <taxon>Pucciniomycotina</taxon>
        <taxon>Microbotryomycetes</taxon>
        <taxon>Sporidiobolales</taxon>
        <taxon>Sporidiobolaceae</taxon>
        <taxon>Rhodotorula</taxon>
    </lineage>
</organism>
<dbReference type="PANTHER" id="PTHR10584:SF166">
    <property type="entry name" value="RIBOKINASE"/>
    <property type="match status" value="1"/>
</dbReference>
<dbReference type="GO" id="GO:0016301">
    <property type="term" value="F:kinase activity"/>
    <property type="evidence" value="ECO:0007669"/>
    <property type="project" value="UniProtKB-KW"/>
</dbReference>
<dbReference type="InterPro" id="IPR002139">
    <property type="entry name" value="Ribo/fructo_kinase"/>
</dbReference>
<accession>A0AAV5GWV6</accession>
<dbReference type="GO" id="GO:0006796">
    <property type="term" value="P:phosphate-containing compound metabolic process"/>
    <property type="evidence" value="ECO:0007669"/>
    <property type="project" value="UniProtKB-ARBA"/>
</dbReference>
<evidence type="ECO:0000256" key="1">
    <source>
        <dbReference type="ARBA" id="ARBA00022679"/>
    </source>
</evidence>
<dbReference type="SUPFAM" id="SSF53613">
    <property type="entry name" value="Ribokinase-like"/>
    <property type="match status" value="1"/>
</dbReference>
<dbReference type="InterPro" id="IPR011611">
    <property type="entry name" value="PfkB_dom"/>
</dbReference>
<comment type="caution">
    <text evidence="4">The sequence shown here is derived from an EMBL/GenBank/DDBJ whole genome shotgun (WGS) entry which is preliminary data.</text>
</comment>
<reference evidence="4 5" key="1">
    <citation type="submission" date="2021-12" db="EMBL/GenBank/DDBJ databases">
        <title>High titer production of polyol ester of fatty acids by Rhodotorula paludigena BS15 towards product separation-free biomass refinery.</title>
        <authorList>
            <person name="Mano J."/>
            <person name="Ono H."/>
            <person name="Tanaka T."/>
            <person name="Naito K."/>
            <person name="Sushida H."/>
            <person name="Ike M."/>
            <person name="Tokuyasu K."/>
            <person name="Kitaoka M."/>
        </authorList>
    </citation>
    <scope>NUCLEOTIDE SEQUENCE [LARGE SCALE GENOMIC DNA]</scope>
    <source>
        <strain evidence="4 5">BS15</strain>
    </source>
</reference>
<evidence type="ECO:0000256" key="2">
    <source>
        <dbReference type="ARBA" id="ARBA00022777"/>
    </source>
</evidence>
<dbReference type="InterPro" id="IPR029056">
    <property type="entry name" value="Ribokinase-like"/>
</dbReference>